<evidence type="ECO:0000256" key="9">
    <source>
        <dbReference type="ARBA" id="ARBA00022729"/>
    </source>
</evidence>
<evidence type="ECO:0000256" key="1">
    <source>
        <dbReference type="ARBA" id="ARBA00004241"/>
    </source>
</evidence>
<feature type="region of interest" description="Disordered" evidence="17">
    <location>
        <begin position="384"/>
        <end position="405"/>
    </location>
</feature>
<dbReference type="Gene3D" id="2.160.20.20">
    <property type="match status" value="1"/>
</dbReference>
<dbReference type="InterPro" id="IPR000710">
    <property type="entry name" value="Peptidase_S6"/>
</dbReference>
<keyword evidence="15" id="KW-0998">Cell outer membrane</keyword>
<dbReference type="RefSeq" id="WP_115314953.1">
    <property type="nucleotide sequence ID" value="NZ_LWIF01000001.1"/>
</dbReference>
<dbReference type="GO" id="GO:0005576">
    <property type="term" value="C:extracellular region"/>
    <property type="evidence" value="ECO:0007669"/>
    <property type="project" value="UniProtKB-SubCell"/>
</dbReference>
<feature type="chain" id="PRO_5017077558" evidence="18">
    <location>
        <begin position="23"/>
        <end position="1948"/>
    </location>
</feature>
<evidence type="ECO:0000256" key="7">
    <source>
        <dbReference type="ARBA" id="ARBA00022670"/>
    </source>
</evidence>
<dbReference type="GO" id="GO:0009279">
    <property type="term" value="C:cell outer membrane"/>
    <property type="evidence" value="ECO:0007669"/>
    <property type="project" value="UniProtKB-SubCell"/>
</dbReference>
<dbReference type="EMBL" id="UGTA01000001">
    <property type="protein sequence ID" value="SUB58426.1"/>
    <property type="molecule type" value="Genomic_DNA"/>
</dbReference>
<feature type="domain" description="Autotransporter" evidence="19">
    <location>
        <begin position="1695"/>
        <end position="1948"/>
    </location>
</feature>
<evidence type="ECO:0000256" key="8">
    <source>
        <dbReference type="ARBA" id="ARBA00022692"/>
    </source>
</evidence>
<evidence type="ECO:0000256" key="18">
    <source>
        <dbReference type="SAM" id="SignalP"/>
    </source>
</evidence>
<reference evidence="21 22" key="1">
    <citation type="submission" date="2018-06" db="EMBL/GenBank/DDBJ databases">
        <authorList>
            <consortium name="Pathogen Informatics"/>
            <person name="Doyle S."/>
        </authorList>
    </citation>
    <scope>NUCLEOTIDE SEQUENCE [LARGE SCALE GENOMIC DNA]</scope>
    <source>
        <strain evidence="21 22">NCTC12872</strain>
    </source>
</reference>
<evidence type="ECO:0000259" key="19">
    <source>
        <dbReference type="PROSITE" id="PS51208"/>
    </source>
</evidence>
<evidence type="ECO:0000313" key="22">
    <source>
        <dbReference type="Proteomes" id="UP000255417"/>
    </source>
</evidence>
<proteinExistence type="predicted"/>
<dbReference type="SMART" id="SM00869">
    <property type="entry name" value="Autotransporter"/>
    <property type="match status" value="1"/>
</dbReference>
<feature type="region of interest" description="Disordered" evidence="17">
    <location>
        <begin position="1264"/>
        <end position="1575"/>
    </location>
</feature>
<dbReference type="PANTHER" id="PTHR12338">
    <property type="entry name" value="AUTOTRANSPORTER"/>
    <property type="match status" value="1"/>
</dbReference>
<dbReference type="SUPFAM" id="SSF51126">
    <property type="entry name" value="Pectin lyase-like"/>
    <property type="match status" value="1"/>
</dbReference>
<feature type="signal peptide" evidence="18">
    <location>
        <begin position="1"/>
        <end position="22"/>
    </location>
</feature>
<keyword evidence="8" id="KW-0812">Transmembrane</keyword>
<dbReference type="InterPro" id="IPR004899">
    <property type="entry name" value="Pertactin_central"/>
</dbReference>
<dbReference type="CDD" id="cd06503">
    <property type="entry name" value="ATP-synt_Fo_b"/>
    <property type="match status" value="5"/>
</dbReference>
<evidence type="ECO:0000256" key="17">
    <source>
        <dbReference type="SAM" id="MobiDB-lite"/>
    </source>
</evidence>
<dbReference type="InterPro" id="IPR036709">
    <property type="entry name" value="Autotransporte_beta_dom_sf"/>
</dbReference>
<dbReference type="CDD" id="cd00253">
    <property type="entry name" value="PL_Passenger_AT"/>
    <property type="match status" value="1"/>
</dbReference>
<keyword evidence="5" id="KW-1134">Transmembrane beta strand</keyword>
<evidence type="ECO:0000256" key="6">
    <source>
        <dbReference type="ARBA" id="ARBA00022525"/>
    </source>
</evidence>
<keyword evidence="10" id="KW-0574">Periplasm</keyword>
<dbReference type="PRINTS" id="PR00921">
    <property type="entry name" value="IGASERPTASE"/>
</dbReference>
<dbReference type="InterPro" id="IPR030396">
    <property type="entry name" value="Peptidase_S6_dom"/>
</dbReference>
<keyword evidence="22" id="KW-1185">Reference proteome</keyword>
<dbReference type="InterPro" id="IPR011050">
    <property type="entry name" value="Pectin_lyase_fold/virulence"/>
</dbReference>
<evidence type="ECO:0000256" key="15">
    <source>
        <dbReference type="ARBA" id="ARBA00023237"/>
    </source>
</evidence>
<organism evidence="21 22">
    <name type="scientific">Phocoenobacter uteri</name>
    <dbReference type="NCBI Taxonomy" id="146806"/>
    <lineage>
        <taxon>Bacteria</taxon>
        <taxon>Pseudomonadati</taxon>
        <taxon>Pseudomonadota</taxon>
        <taxon>Gammaproteobacteria</taxon>
        <taxon>Pasteurellales</taxon>
        <taxon>Pasteurellaceae</taxon>
        <taxon>Phocoenobacter</taxon>
    </lineage>
</organism>
<dbReference type="Gene3D" id="2.40.128.130">
    <property type="entry name" value="Autotransporter beta-domain"/>
    <property type="match status" value="1"/>
</dbReference>
<evidence type="ECO:0000256" key="16">
    <source>
        <dbReference type="SAM" id="Coils"/>
    </source>
</evidence>
<protein>
    <submittedName>
        <fullName evidence="21">Immunoglobulin A1 protease autotransporter</fullName>
        <ecNumber evidence="21">3.4.21.72</ecNumber>
    </submittedName>
</protein>
<dbReference type="PROSITE" id="PS51691">
    <property type="entry name" value="PEPTIDASE_S6"/>
    <property type="match status" value="1"/>
</dbReference>
<evidence type="ECO:0000256" key="3">
    <source>
        <dbReference type="ARBA" id="ARBA00004571"/>
    </source>
</evidence>
<dbReference type="InterPro" id="IPR057393">
    <property type="entry name" value="PIC_HAP1_IgA0_b-sol2"/>
</dbReference>
<feature type="coiled-coil region" evidence="16">
    <location>
        <begin position="214"/>
        <end position="264"/>
    </location>
</feature>
<dbReference type="GO" id="GO:0009986">
    <property type="term" value="C:cell surface"/>
    <property type="evidence" value="ECO:0007669"/>
    <property type="project" value="UniProtKB-SubCell"/>
</dbReference>
<dbReference type="InterPro" id="IPR050909">
    <property type="entry name" value="Bact_Autotransporter_VF"/>
</dbReference>
<feature type="domain" description="Peptidase S6" evidence="20">
    <location>
        <begin position="23"/>
        <end position="369"/>
    </location>
</feature>
<dbReference type="GO" id="GO:0006508">
    <property type="term" value="P:proteolysis"/>
    <property type="evidence" value="ECO:0007669"/>
    <property type="project" value="UniProtKB-KW"/>
</dbReference>
<dbReference type="InterPro" id="IPR012332">
    <property type="entry name" value="Autotransporter_pectin_lyase_C"/>
</dbReference>
<dbReference type="OrthoDB" id="8610050at2"/>
<evidence type="ECO:0000256" key="13">
    <source>
        <dbReference type="ARBA" id="ARBA00023136"/>
    </source>
</evidence>
<dbReference type="InterPro" id="IPR005546">
    <property type="entry name" value="Autotransporte_beta"/>
</dbReference>
<name>A0A379C9Q9_9PAST</name>
<keyword evidence="6" id="KW-0964">Secreted</keyword>
<feature type="compositionally biased region" description="Polar residues" evidence="17">
    <location>
        <begin position="384"/>
        <end position="401"/>
    </location>
</feature>
<evidence type="ECO:0000256" key="5">
    <source>
        <dbReference type="ARBA" id="ARBA00022452"/>
    </source>
</evidence>
<dbReference type="Gene3D" id="2.40.10.120">
    <property type="match status" value="1"/>
</dbReference>
<evidence type="ECO:0000313" key="21">
    <source>
        <dbReference type="EMBL" id="SUB58426.1"/>
    </source>
</evidence>
<dbReference type="Pfam" id="PF24078">
    <property type="entry name" value="Beta-sol_PIC_HAP1_IgA0_2nd"/>
    <property type="match status" value="1"/>
</dbReference>
<dbReference type="SUPFAM" id="SSF103515">
    <property type="entry name" value="Autotransporter"/>
    <property type="match status" value="1"/>
</dbReference>
<keyword evidence="11 21" id="KW-0378">Hydrolase</keyword>
<evidence type="ECO:0000256" key="10">
    <source>
        <dbReference type="ARBA" id="ARBA00022764"/>
    </source>
</evidence>
<keyword evidence="9 18" id="KW-0732">Signal</keyword>
<gene>
    <name evidence="21" type="primary">iga</name>
    <name evidence="21" type="ORF">NCTC12872_00389</name>
</gene>
<evidence type="ECO:0000256" key="2">
    <source>
        <dbReference type="ARBA" id="ARBA00004418"/>
    </source>
</evidence>
<dbReference type="Pfam" id="PF02395">
    <property type="entry name" value="Peptidase_S6"/>
    <property type="match status" value="2"/>
</dbReference>
<keyword evidence="7 21" id="KW-0645">Protease</keyword>
<evidence type="ECO:0000256" key="14">
    <source>
        <dbReference type="ARBA" id="ARBA00023145"/>
    </source>
</evidence>
<sequence length="1948" mass="216731">MSFKKSFIALFIINAISSNAIASGVRADIPYQYYRDLAENKGAFTVGARNVKVYDNKQNLVGVMFDKAPMADFSTIYTHYGVATLVDPQFITSVAHNIGYAEVEFGSNNYHLDNPKFEYLMSNRFDDPEYLEKHGAGEIDYHNPKLHRLVTESAPVPMLDTIGASLNDKERFPLILRAGSGLQSRFNITKTAEGKYIYMPKEVLAEFGRRKGLADEKEKELKAKSKEIEAVTNEEQKKVLQAQQKAFETEFKALKENYKEIEDQYKIPVSGPYQFLTGGALQDLRDNQTLRDGKAAFVSGGGPKSVYENSKGQGGPLVSYIQGGDSGSGVQIYDATRKKWFIVGLGDAVVNPGALEPTFTIINTQVRPNQFKENKNSYAHTEVNNPTAGQTLNFSPSTDSANKPVATIKGGSVSETVALLDPSLKKKKDGVHWAYKEYDTGRALDISGQNGTLMLTDNIDQGAGGLYFHTDFTVDAQRTGKTPKMTRYPDLPIFREYHELTERKEKFRWSGAGVVVDEGKRVIWKLAASKAGDRLSKLGKGTLVLTPEIPYKIKPVDLGSISVGEGIVELDLPKFQHENKDFNDFIASRNKPANLQVEIVSGRPTVKVIHGSALNPQKIIFGHRGGTLDLNGNDTTFERVRHIDSGATITSKDKDATLTFKGLKRKELEGDGVLKLLHHKEKSRWNELGKDGYFYDYTIQQEQHYNSQGVWDTQTGRQFRYWYYDPSTPYFKDKIGYWPDDDAYSWQVLGTADLLPKLKPGNGSASYYWGSLSEAQQKIFTKMKKFTDVRDSLTYYAGFLGNRKGGRSPLAVKYAPELDDRLLLTGGANAKSLTVEKGSVIVQGAPVTHANDYLTKLEVVYDNDYRNPTFDFENIVVKNGANLTLSRNLTAVKGDIHLEEGAKATLGYSRGDKTYIASRARGGWRENSETFTEKGFAAMPQTQIRGRLQMDNADVTFGSKADYEGVMNGTGRVELNRGSQVLLASDSNFTGKFTAHNEVLNLDKSTGKWESDATISHLFIDKRTVTDKASKLTVQNGANLTINEASNTGDFELAGDLQFAGDKQIFDVQNFIGKGGRIHYRTNTADSTTDRVNVAKNATGTATFVVDNSGKEPTATTLTLMDVKGENSLNATLHNDFVDLGAYRYTLENKAKNGKIFSLERLDVEEKRKAEAEKARVEAEKVAQAKREAEAEKARVEAEKVAQAKREAEAEKARVKAEKVAQAKREAEAEKARIEAEKIAQEKREAEVEKARLEAEKVAEAKRKAEAEQARVEAEKVAQAKREVEAEKARVEAEKIAQAKREAEAEKARVEAEKVAQAKREAEAEKARVEAEKIAQAKREAEAEQARVEAEKVAQAKREVDAEKARLEAEKVAQAKREAEAEKARVKAEKVAQAKREAEAEKARVKAEKVAQAKREAEAEKARVKAEKVAQAKREAEVEKARLEAEKVAEAKRKAEAEQARVEAEKVAQAKREAEAEKARVEAEKIAQAKREAEAEKARVEAEKVAQAKREAEAEQARVEAEKVAQAKREAEAEKARVEAEKIAQAKREAEAEQARVEAEKVAQAKREVDAEKARLEAEKVAQAKREAEAEKARVEAEKVAQAKREAEVEKARVEAEKVAQAKREAEAEKARVEAEKIAQEKREAEAKKSRVESENVKQADIISRYSNTGISEISAQVNQLLQVDSSLDMMYLNSQTKDVNVWVKHDYQKTDNSSDYYRQYQQDLNLTQIGVEKLVNSVSLGAVISQGTANSQYDDGFSGKLKSSVVSLFVRKWLDNGASINTDVNYSYNKHQITAEGQTQVKRHIGSVGVMLAKQWNIANAVLKTGVGTRYHYLPDTSYQLNGATIHTESVNLFTYQLAVEFGQKFAKNGYTFEPTMSLHYVNASRKDMLVYVNSHQLKQNFGQATRVGLGMAISNQHWSVKAEMGQMFGDQIKHKPFGSVTLNYNW</sequence>
<dbReference type="Pfam" id="PF03212">
    <property type="entry name" value="Pertactin"/>
    <property type="match status" value="1"/>
</dbReference>
<dbReference type="EC" id="3.4.21.72" evidence="21"/>
<dbReference type="PROSITE" id="PS51208">
    <property type="entry name" value="AUTOTRANSPORTER"/>
    <property type="match status" value="1"/>
</dbReference>
<comment type="subcellular location">
    <subcellularLocation>
        <location evidence="3">Cell outer membrane</location>
        <topology evidence="3">Multi-pass membrane protein</topology>
    </subcellularLocation>
    <subcellularLocation>
        <location evidence="1">Cell surface</location>
    </subcellularLocation>
    <subcellularLocation>
        <location evidence="2">Periplasm</location>
    </subcellularLocation>
    <subcellularLocation>
        <location evidence="4">Secreted</location>
    </subcellularLocation>
</comment>
<dbReference type="Proteomes" id="UP000255417">
    <property type="component" value="Unassembled WGS sequence"/>
</dbReference>
<keyword evidence="16" id="KW-0175">Coiled coil</keyword>
<dbReference type="GO" id="GO:0004252">
    <property type="term" value="F:serine-type endopeptidase activity"/>
    <property type="evidence" value="ECO:0007669"/>
    <property type="project" value="InterPro"/>
</dbReference>
<evidence type="ECO:0000256" key="11">
    <source>
        <dbReference type="ARBA" id="ARBA00022801"/>
    </source>
</evidence>
<keyword evidence="14" id="KW-0865">Zymogen</keyword>
<dbReference type="PANTHER" id="PTHR12338:SF10">
    <property type="entry name" value="ADHESION AND PENETRATION PROTEIN AUTOTRANSPORTER"/>
    <property type="match status" value="1"/>
</dbReference>
<accession>A0A379C9Q9</accession>
<keyword evidence="13" id="KW-0472">Membrane</keyword>
<dbReference type="GO" id="GO:0042597">
    <property type="term" value="C:periplasmic space"/>
    <property type="evidence" value="ECO:0007669"/>
    <property type="project" value="UniProtKB-SubCell"/>
</dbReference>
<evidence type="ECO:0000256" key="12">
    <source>
        <dbReference type="ARBA" id="ARBA00022825"/>
    </source>
</evidence>
<keyword evidence="12" id="KW-0720">Serine protease</keyword>
<evidence type="ECO:0000259" key="20">
    <source>
        <dbReference type="PROSITE" id="PS51691"/>
    </source>
</evidence>
<evidence type="ECO:0000256" key="4">
    <source>
        <dbReference type="ARBA" id="ARBA00004613"/>
    </source>
</evidence>